<evidence type="ECO:0000256" key="4">
    <source>
        <dbReference type="ARBA" id="ARBA00023157"/>
    </source>
</evidence>
<dbReference type="OrthoDB" id="5565075at2759"/>
<dbReference type="AlphaFoldDB" id="A0A6H5IEV3"/>
<proteinExistence type="predicted"/>
<protein>
    <recommendedName>
        <fullName evidence="6">Peptidase S1 domain-containing protein</fullName>
    </recommendedName>
</protein>
<dbReference type="InterPro" id="IPR018114">
    <property type="entry name" value="TRYPSIN_HIS"/>
</dbReference>
<feature type="domain" description="Peptidase S1" evidence="6">
    <location>
        <begin position="148"/>
        <end position="372"/>
    </location>
</feature>
<dbReference type="InterPro" id="IPR001254">
    <property type="entry name" value="Trypsin_dom"/>
</dbReference>
<dbReference type="InterPro" id="IPR009003">
    <property type="entry name" value="Peptidase_S1_PA"/>
</dbReference>
<dbReference type="PANTHER" id="PTHR24276:SF98">
    <property type="entry name" value="FI18310P1-RELATED"/>
    <property type="match status" value="1"/>
</dbReference>
<dbReference type="InterPro" id="IPR050430">
    <property type="entry name" value="Peptidase_S1"/>
</dbReference>
<evidence type="ECO:0000256" key="5">
    <source>
        <dbReference type="SAM" id="MobiDB-lite"/>
    </source>
</evidence>
<sequence length="468" mass="52364">MPLRLVPNFDCYNASTDNEELQFANDIICTTILTEYDSCEGDIGSALVDGRKNVIRGIASSGDDFCDHPDIFINVTDYLDYIKMEISSDKFSGQHPSMVFNERIGAPPVDRNDRVEAQSSEDDDSGSPLWVKVLTTIFVVAEGPHSKIYQGEAAAKGEFPYQVSITVGGRHTCGGSLVSAKHVLTAAHCVEEIVLSRRNFTRGVAVRTGSVMLGRQRRCTGGSRQDHDLRHRLRRRLLLRRSRSHGLHQSLVLRALHTARDDVLHSRAHCHWPQSRRRLLLNRFHHSAFSETEADCDLDLSIAKTERELKKDTSFCTKSADCKAARLGDPVTKDDVVVGVVSRLPTGADCLTEPMVNTQVSKFLDYVNEELTTFTQNPADKSKLAKSIYIENDGEQTLCQYFFGWLFGEDSEEDDNENEVDSNEDAEDEESEEDYLDIFGLFGNALRRPTTIHTQRGMIPASIGTEII</sequence>
<feature type="region of interest" description="Disordered" evidence="5">
    <location>
        <begin position="102"/>
        <end position="126"/>
    </location>
</feature>
<dbReference type="SUPFAM" id="SSF50494">
    <property type="entry name" value="Trypsin-like serine proteases"/>
    <property type="match status" value="2"/>
</dbReference>
<reference evidence="7 8" key="1">
    <citation type="submission" date="2020-02" db="EMBL/GenBank/DDBJ databases">
        <authorList>
            <person name="Ferguson B K."/>
        </authorList>
    </citation>
    <scope>NUCLEOTIDE SEQUENCE [LARGE SCALE GENOMIC DNA]</scope>
</reference>
<dbReference type="Proteomes" id="UP000479190">
    <property type="component" value="Unassembled WGS sequence"/>
</dbReference>
<dbReference type="GO" id="GO:0004252">
    <property type="term" value="F:serine-type endopeptidase activity"/>
    <property type="evidence" value="ECO:0007669"/>
    <property type="project" value="InterPro"/>
</dbReference>
<organism evidence="7 8">
    <name type="scientific">Trichogramma brassicae</name>
    <dbReference type="NCBI Taxonomy" id="86971"/>
    <lineage>
        <taxon>Eukaryota</taxon>
        <taxon>Metazoa</taxon>
        <taxon>Ecdysozoa</taxon>
        <taxon>Arthropoda</taxon>
        <taxon>Hexapoda</taxon>
        <taxon>Insecta</taxon>
        <taxon>Pterygota</taxon>
        <taxon>Neoptera</taxon>
        <taxon>Endopterygota</taxon>
        <taxon>Hymenoptera</taxon>
        <taxon>Apocrita</taxon>
        <taxon>Proctotrupomorpha</taxon>
        <taxon>Chalcidoidea</taxon>
        <taxon>Trichogrammatidae</taxon>
        <taxon>Trichogramma</taxon>
    </lineage>
</organism>
<dbReference type="Gene3D" id="2.40.10.10">
    <property type="entry name" value="Trypsin-like serine proteases"/>
    <property type="match status" value="2"/>
</dbReference>
<keyword evidence="2" id="KW-0378">Hydrolase</keyword>
<dbReference type="InterPro" id="IPR043504">
    <property type="entry name" value="Peptidase_S1_PA_chymotrypsin"/>
</dbReference>
<evidence type="ECO:0000256" key="3">
    <source>
        <dbReference type="ARBA" id="ARBA00022825"/>
    </source>
</evidence>
<dbReference type="PROSITE" id="PS00134">
    <property type="entry name" value="TRYPSIN_HIS"/>
    <property type="match status" value="1"/>
</dbReference>
<feature type="region of interest" description="Disordered" evidence="5">
    <location>
        <begin position="411"/>
        <end position="432"/>
    </location>
</feature>
<dbReference type="GO" id="GO:0006508">
    <property type="term" value="P:proteolysis"/>
    <property type="evidence" value="ECO:0007669"/>
    <property type="project" value="UniProtKB-KW"/>
</dbReference>
<dbReference type="PROSITE" id="PS50240">
    <property type="entry name" value="TRYPSIN_DOM"/>
    <property type="match status" value="1"/>
</dbReference>
<evidence type="ECO:0000256" key="2">
    <source>
        <dbReference type="ARBA" id="ARBA00022801"/>
    </source>
</evidence>
<keyword evidence="1" id="KW-0645">Protease</keyword>
<accession>A0A6H5IEV3</accession>
<keyword evidence="3" id="KW-0720">Serine protease</keyword>
<dbReference type="EMBL" id="CADCXV010000817">
    <property type="protein sequence ID" value="CAB0036499.1"/>
    <property type="molecule type" value="Genomic_DNA"/>
</dbReference>
<evidence type="ECO:0000313" key="8">
    <source>
        <dbReference type="Proteomes" id="UP000479190"/>
    </source>
</evidence>
<name>A0A6H5IEV3_9HYME</name>
<dbReference type="SMART" id="SM00020">
    <property type="entry name" value="Tryp_SPc"/>
    <property type="match status" value="1"/>
</dbReference>
<keyword evidence="8" id="KW-1185">Reference proteome</keyword>
<evidence type="ECO:0000313" key="7">
    <source>
        <dbReference type="EMBL" id="CAB0036499.1"/>
    </source>
</evidence>
<keyword evidence="4" id="KW-1015">Disulfide bond</keyword>
<evidence type="ECO:0000259" key="6">
    <source>
        <dbReference type="PROSITE" id="PS50240"/>
    </source>
</evidence>
<dbReference type="PANTHER" id="PTHR24276">
    <property type="entry name" value="POLYSERASE-RELATED"/>
    <property type="match status" value="1"/>
</dbReference>
<dbReference type="Pfam" id="PF00089">
    <property type="entry name" value="Trypsin"/>
    <property type="match status" value="2"/>
</dbReference>
<gene>
    <name evidence="7" type="ORF">TBRA_LOCUS8365</name>
</gene>
<evidence type="ECO:0000256" key="1">
    <source>
        <dbReference type="ARBA" id="ARBA00022670"/>
    </source>
</evidence>